<evidence type="ECO:0008006" key="3">
    <source>
        <dbReference type="Google" id="ProtNLM"/>
    </source>
</evidence>
<dbReference type="EMBL" id="CAJPDS010000092">
    <property type="protein sequence ID" value="CAF9936494.1"/>
    <property type="molecule type" value="Genomic_DNA"/>
</dbReference>
<keyword evidence="2" id="KW-1185">Reference proteome</keyword>
<dbReference type="Proteomes" id="UP000664521">
    <property type="component" value="Unassembled WGS sequence"/>
</dbReference>
<protein>
    <recommendedName>
        <fullName evidence="3">F-box domain-containing protein</fullName>
    </recommendedName>
</protein>
<organism evidence="1 2">
    <name type="scientific">Heterodermia speciosa</name>
    <dbReference type="NCBI Taxonomy" id="116794"/>
    <lineage>
        <taxon>Eukaryota</taxon>
        <taxon>Fungi</taxon>
        <taxon>Dikarya</taxon>
        <taxon>Ascomycota</taxon>
        <taxon>Pezizomycotina</taxon>
        <taxon>Lecanoromycetes</taxon>
        <taxon>OSLEUM clade</taxon>
        <taxon>Lecanoromycetidae</taxon>
        <taxon>Caliciales</taxon>
        <taxon>Physciaceae</taxon>
        <taxon>Heterodermia</taxon>
    </lineage>
</organism>
<comment type="caution">
    <text evidence="1">The sequence shown here is derived from an EMBL/GenBank/DDBJ whole genome shotgun (WGS) entry which is preliminary data.</text>
</comment>
<evidence type="ECO:0000313" key="2">
    <source>
        <dbReference type="Proteomes" id="UP000664521"/>
    </source>
</evidence>
<evidence type="ECO:0000313" key="1">
    <source>
        <dbReference type="EMBL" id="CAF9936494.1"/>
    </source>
</evidence>
<dbReference type="AlphaFoldDB" id="A0A8H3G809"/>
<reference evidence="1" key="1">
    <citation type="submission" date="2021-03" db="EMBL/GenBank/DDBJ databases">
        <authorList>
            <person name="Tagirdzhanova G."/>
        </authorList>
    </citation>
    <scope>NUCLEOTIDE SEQUENCE</scope>
</reference>
<name>A0A8H3G809_9LECA</name>
<gene>
    <name evidence="1" type="ORF">HETSPECPRED_010350</name>
</gene>
<proteinExistence type="predicted"/>
<sequence length="257" mass="29794">MRSAITSKKQPSPYGSFGILPIEIRELIYGPVFAAGSVAVTRASKAFYEDTKRALYVHGVYRVPVRYTCELDDPDRDDRWPLWHWETQRRETFPDRFIAKVQNLQVSISIGQDSDPIWSTVYGLGWNTGTRYRLMLTQLAQSLVSCRNFRVQLPEEPMISPEEFGDLKINEMDFLRRLKTITVEWRAEAWMPFWRSDSQDPYNARQTVSRIELLLGFEKGSLMGDPRLTLIRHIRRIPLSNGWWSKESNSLGIMGGS</sequence>
<accession>A0A8H3G809</accession>